<keyword evidence="10" id="KW-1185">Reference proteome</keyword>
<dbReference type="InterPro" id="IPR050622">
    <property type="entry name" value="CPA3_antiporter_subunitB"/>
</dbReference>
<comment type="caution">
    <text evidence="9">The sequence shown here is derived from an EMBL/GenBank/DDBJ whole genome shotgun (WGS) entry which is preliminary data.</text>
</comment>
<dbReference type="InterPro" id="IPR007182">
    <property type="entry name" value="MnhB"/>
</dbReference>
<evidence type="ECO:0000256" key="4">
    <source>
        <dbReference type="ARBA" id="ARBA00022692"/>
    </source>
</evidence>
<evidence type="ECO:0000256" key="3">
    <source>
        <dbReference type="ARBA" id="ARBA00022475"/>
    </source>
</evidence>
<name>A0A5B1CRX0_9BACT</name>
<feature type="transmembrane region" description="Helical" evidence="7">
    <location>
        <begin position="69"/>
        <end position="86"/>
    </location>
</feature>
<evidence type="ECO:0000313" key="10">
    <source>
        <dbReference type="Proteomes" id="UP000322699"/>
    </source>
</evidence>
<feature type="transmembrane region" description="Helical" evidence="7">
    <location>
        <begin position="133"/>
        <end position="154"/>
    </location>
</feature>
<feature type="transmembrane region" description="Helical" evidence="7">
    <location>
        <begin position="12"/>
        <end position="32"/>
    </location>
</feature>
<protein>
    <submittedName>
        <fullName evidence="9">Putative monovalent cation/H+ antiporter subunit B</fullName>
    </submittedName>
</protein>
<keyword evidence="4 7" id="KW-0812">Transmembrane</keyword>
<dbReference type="GO" id="GO:0005886">
    <property type="term" value="C:plasma membrane"/>
    <property type="evidence" value="ECO:0007669"/>
    <property type="project" value="UniProtKB-SubCell"/>
</dbReference>
<evidence type="ECO:0000256" key="6">
    <source>
        <dbReference type="ARBA" id="ARBA00023136"/>
    </source>
</evidence>
<comment type="similarity">
    <text evidence="2">Belongs to the CPA3 antiporters (TC 2.A.63) subunit B family.</text>
</comment>
<evidence type="ECO:0000256" key="1">
    <source>
        <dbReference type="ARBA" id="ARBA00004651"/>
    </source>
</evidence>
<reference evidence="9 10" key="1">
    <citation type="submission" date="2019-08" db="EMBL/GenBank/DDBJ databases">
        <title>Deep-cultivation of Planctomycetes and their phenomic and genomic characterization uncovers novel biology.</title>
        <authorList>
            <person name="Wiegand S."/>
            <person name="Jogler M."/>
            <person name="Boedeker C."/>
            <person name="Pinto D."/>
            <person name="Vollmers J."/>
            <person name="Rivas-Marin E."/>
            <person name="Kohn T."/>
            <person name="Peeters S.H."/>
            <person name="Heuer A."/>
            <person name="Rast P."/>
            <person name="Oberbeckmann S."/>
            <person name="Bunk B."/>
            <person name="Jeske O."/>
            <person name="Meyerdierks A."/>
            <person name="Storesund J.E."/>
            <person name="Kallscheuer N."/>
            <person name="Luecker S."/>
            <person name="Lage O.M."/>
            <person name="Pohl T."/>
            <person name="Merkel B.J."/>
            <person name="Hornburger P."/>
            <person name="Mueller R.-W."/>
            <person name="Bruemmer F."/>
            <person name="Labrenz M."/>
            <person name="Spormann A.M."/>
            <person name="Op Den Camp H."/>
            <person name="Overmann J."/>
            <person name="Amann R."/>
            <person name="Jetten M.S.M."/>
            <person name="Mascher T."/>
            <person name="Medema M.H."/>
            <person name="Devos D.P."/>
            <person name="Kaster A.-K."/>
            <person name="Ovreas L."/>
            <person name="Rohde M."/>
            <person name="Galperin M.Y."/>
            <person name="Jogler C."/>
        </authorList>
    </citation>
    <scope>NUCLEOTIDE SEQUENCE [LARGE SCALE GENOMIC DNA]</scope>
    <source>
        <strain evidence="9 10">LF1</strain>
    </source>
</reference>
<dbReference type="Proteomes" id="UP000322699">
    <property type="component" value="Unassembled WGS sequence"/>
</dbReference>
<evidence type="ECO:0000313" key="9">
    <source>
        <dbReference type="EMBL" id="KAA1262004.1"/>
    </source>
</evidence>
<keyword evidence="3" id="KW-1003">Cell membrane</keyword>
<dbReference type="Pfam" id="PF04039">
    <property type="entry name" value="MnhB"/>
    <property type="match status" value="1"/>
</dbReference>
<evidence type="ECO:0000256" key="7">
    <source>
        <dbReference type="SAM" id="Phobius"/>
    </source>
</evidence>
<feature type="transmembrane region" description="Helical" evidence="7">
    <location>
        <begin position="107"/>
        <end position="127"/>
    </location>
</feature>
<keyword evidence="5 7" id="KW-1133">Transmembrane helix</keyword>
<accession>A0A5B1CRX0</accession>
<feature type="domain" description="Na+/H+ antiporter MnhB subunit-related protein" evidence="8">
    <location>
        <begin position="107"/>
        <end position="212"/>
    </location>
</feature>
<dbReference type="AlphaFoldDB" id="A0A5B1CRX0"/>
<dbReference type="EMBL" id="VRLW01000001">
    <property type="protein sequence ID" value="KAA1262004.1"/>
    <property type="molecule type" value="Genomic_DNA"/>
</dbReference>
<dbReference type="RefSeq" id="WP_068261102.1">
    <property type="nucleotide sequence ID" value="NZ_LWSK01000022.1"/>
</dbReference>
<feature type="transmembrane region" description="Helical" evidence="7">
    <location>
        <begin position="166"/>
        <end position="185"/>
    </location>
</feature>
<sequence length="249" mass="26474">MSEVTYRFCSIVGLAVVVLVIVGVLGTAILSLPPEASGLQPLVDQSLDESGAKNPVTAVLLNFRGYDTMLELIVMLLAVIGARALTNGETWCQTKPDVEEMDPLLHGFVRLITPLMIVVAGYLLWVGGHEPGGAFQAAAVLAGVGVLLQLSGFPWFRHLSGFAERLLLVSGAAIFLLVGVGTMSAERAFLEYPVDAAKPLILLIETVATVSIATILLTLYNSGVLRFLEVKRQRSDGAGSRQVDVGDQS</sequence>
<evidence type="ECO:0000256" key="2">
    <source>
        <dbReference type="ARBA" id="ARBA00009425"/>
    </source>
</evidence>
<evidence type="ECO:0000259" key="8">
    <source>
        <dbReference type="Pfam" id="PF04039"/>
    </source>
</evidence>
<feature type="transmembrane region" description="Helical" evidence="7">
    <location>
        <begin position="200"/>
        <end position="225"/>
    </location>
</feature>
<keyword evidence="6 7" id="KW-0472">Membrane</keyword>
<comment type="subcellular location">
    <subcellularLocation>
        <location evidence="1">Cell membrane</location>
        <topology evidence="1">Multi-pass membrane protein</topology>
    </subcellularLocation>
</comment>
<dbReference type="PANTHER" id="PTHR33932">
    <property type="entry name" value="NA(+)/H(+) ANTIPORTER SUBUNIT B"/>
    <property type="match status" value="1"/>
</dbReference>
<dbReference type="PANTHER" id="PTHR33932:SF4">
    <property type="entry name" value="NA(+)_H(+) ANTIPORTER SUBUNIT B"/>
    <property type="match status" value="1"/>
</dbReference>
<gene>
    <name evidence="9" type="ORF">LF1_45650</name>
</gene>
<dbReference type="OrthoDB" id="9798859at2"/>
<organism evidence="9 10">
    <name type="scientific">Rubripirellula obstinata</name>
    <dbReference type="NCBI Taxonomy" id="406547"/>
    <lineage>
        <taxon>Bacteria</taxon>
        <taxon>Pseudomonadati</taxon>
        <taxon>Planctomycetota</taxon>
        <taxon>Planctomycetia</taxon>
        <taxon>Pirellulales</taxon>
        <taxon>Pirellulaceae</taxon>
        <taxon>Rubripirellula</taxon>
    </lineage>
</organism>
<evidence type="ECO:0000256" key="5">
    <source>
        <dbReference type="ARBA" id="ARBA00022989"/>
    </source>
</evidence>
<proteinExistence type="inferred from homology"/>